<evidence type="ECO:0000256" key="2">
    <source>
        <dbReference type="ARBA" id="ARBA00023445"/>
    </source>
</evidence>
<dbReference type="GO" id="GO:0016616">
    <property type="term" value="F:oxidoreductase activity, acting on the CH-OH group of donors, NAD or NADP as acceptor"/>
    <property type="evidence" value="ECO:0007669"/>
    <property type="project" value="TreeGrafter"/>
</dbReference>
<dbReference type="Proteomes" id="UP000034112">
    <property type="component" value="Unassembled WGS sequence"/>
</dbReference>
<name>A0A0F9XQJ8_TRIHA</name>
<feature type="domain" description="NAD-dependent epimerase/dehydratase" evidence="3">
    <location>
        <begin position="6"/>
        <end position="262"/>
    </location>
</feature>
<comment type="similarity">
    <text evidence="2">Belongs to the NAD(P)-dependent epimerase/dehydratase family. Dihydroflavonol-4-reductase subfamily.</text>
</comment>
<comment type="caution">
    <text evidence="4">The sequence shown here is derived from an EMBL/GenBank/DDBJ whole genome shotgun (WGS) entry which is preliminary data.</text>
</comment>
<dbReference type="EMBL" id="JOKZ01000016">
    <property type="protein sequence ID" value="KKP06881.1"/>
    <property type="molecule type" value="Genomic_DNA"/>
</dbReference>
<dbReference type="Gene3D" id="3.40.50.720">
    <property type="entry name" value="NAD(P)-binding Rossmann-like Domain"/>
    <property type="match status" value="1"/>
</dbReference>
<dbReference type="CDD" id="cd05227">
    <property type="entry name" value="AR_SDR_e"/>
    <property type="match status" value="1"/>
</dbReference>
<dbReference type="InterPro" id="IPR050425">
    <property type="entry name" value="NAD(P)_dehydrat-like"/>
</dbReference>
<evidence type="ECO:0000256" key="1">
    <source>
        <dbReference type="ARBA" id="ARBA00023002"/>
    </source>
</evidence>
<dbReference type="SUPFAM" id="SSF51735">
    <property type="entry name" value="NAD(P)-binding Rossmann-fold domains"/>
    <property type="match status" value="1"/>
</dbReference>
<evidence type="ECO:0000313" key="4">
    <source>
        <dbReference type="EMBL" id="KKP06881.1"/>
    </source>
</evidence>
<dbReference type="InterPro" id="IPR036291">
    <property type="entry name" value="NAD(P)-bd_dom_sf"/>
</dbReference>
<dbReference type="OrthoDB" id="2735536at2759"/>
<sequence>MVAQTVLVTGASGFIAAHVVEAFLKKGYNVRGTVRSEKTAEEVRKTHSKYAQQLSFAIVPDIVAANAFDEAVKGVDGIIHTASPFILNATDFEKELLQPAIRGTTSILEAAQKYNPSISRIVVTSSFASVLDPMQGQRPGYIYKEADWNPITVEQANSNPVMAYLASKTFAERAVFDYVEANKPSFTVATLCPPMVYGPIVHSVSDVKSLNTSSGDINRLIDGSEKDVPDTSFHAFADVRDLAEAHVLAFEKPEAAGQRYLVANSAYSYQQICDIIREKFPEQKDLTPKGNTGAPLPPAYRLDTTKAVTELGLKFRPLQETIVDMVNSLLKLRN</sequence>
<dbReference type="AlphaFoldDB" id="A0A0F9XQJ8"/>
<accession>A0A0F9XQJ8</accession>
<gene>
    <name evidence="4" type="ORF">THAR02_00962</name>
</gene>
<dbReference type="PANTHER" id="PTHR10366">
    <property type="entry name" value="NAD DEPENDENT EPIMERASE/DEHYDRATASE"/>
    <property type="match status" value="1"/>
</dbReference>
<keyword evidence="1" id="KW-0560">Oxidoreductase</keyword>
<protein>
    <submittedName>
        <fullName evidence="4">Dihydroflavonol-4-reductase</fullName>
    </submittedName>
</protein>
<evidence type="ECO:0000259" key="3">
    <source>
        <dbReference type="Pfam" id="PF01370"/>
    </source>
</evidence>
<dbReference type="OMA" id="CEKMQLW"/>
<evidence type="ECO:0000313" key="5">
    <source>
        <dbReference type="Proteomes" id="UP000034112"/>
    </source>
</evidence>
<dbReference type="FunFam" id="3.40.50.720:FF:000191">
    <property type="entry name" value="Methylglyoxal reductase (NADPH-dependent)"/>
    <property type="match status" value="1"/>
</dbReference>
<dbReference type="PANTHER" id="PTHR10366:SF564">
    <property type="entry name" value="STEROL-4-ALPHA-CARBOXYLATE 3-DEHYDROGENASE, DECARBOXYLATING"/>
    <property type="match status" value="1"/>
</dbReference>
<proteinExistence type="inferred from homology"/>
<dbReference type="Pfam" id="PF01370">
    <property type="entry name" value="Epimerase"/>
    <property type="match status" value="1"/>
</dbReference>
<dbReference type="InterPro" id="IPR001509">
    <property type="entry name" value="Epimerase_deHydtase"/>
</dbReference>
<organism evidence="4 5">
    <name type="scientific">Trichoderma harzianum</name>
    <name type="common">Hypocrea lixii</name>
    <dbReference type="NCBI Taxonomy" id="5544"/>
    <lineage>
        <taxon>Eukaryota</taxon>
        <taxon>Fungi</taxon>
        <taxon>Dikarya</taxon>
        <taxon>Ascomycota</taxon>
        <taxon>Pezizomycotina</taxon>
        <taxon>Sordariomycetes</taxon>
        <taxon>Hypocreomycetidae</taxon>
        <taxon>Hypocreales</taxon>
        <taxon>Hypocreaceae</taxon>
        <taxon>Trichoderma</taxon>
    </lineage>
</organism>
<reference evidence="5" key="1">
    <citation type="journal article" date="2015" name="Genome Announc.">
        <title>Draft whole-genome sequence of the biocontrol agent Trichoderma harzianum T6776.</title>
        <authorList>
            <person name="Baroncelli R."/>
            <person name="Piaggeschi G."/>
            <person name="Fiorini L."/>
            <person name="Bertolini E."/>
            <person name="Zapparata A."/>
            <person name="Pe M.E."/>
            <person name="Sarrocco S."/>
            <person name="Vannacci G."/>
        </authorList>
    </citation>
    <scope>NUCLEOTIDE SEQUENCE [LARGE SCALE GENOMIC DNA]</scope>
    <source>
        <strain evidence="5">T6776</strain>
    </source>
</reference>